<dbReference type="Pfam" id="PF07687">
    <property type="entry name" value="M20_dimer"/>
    <property type="match status" value="1"/>
</dbReference>
<dbReference type="Proteomes" id="UP001260980">
    <property type="component" value="Unassembled WGS sequence"/>
</dbReference>
<dbReference type="InterPro" id="IPR002933">
    <property type="entry name" value="Peptidase_M20"/>
</dbReference>
<dbReference type="RefSeq" id="WP_315951686.1">
    <property type="nucleotide sequence ID" value="NZ_JAWCUD010000003.1"/>
</dbReference>
<dbReference type="PANTHER" id="PTHR11014">
    <property type="entry name" value="PEPTIDASE M20 FAMILY MEMBER"/>
    <property type="match status" value="1"/>
</dbReference>
<dbReference type="SUPFAM" id="SSF53187">
    <property type="entry name" value="Zn-dependent exopeptidases"/>
    <property type="match status" value="1"/>
</dbReference>
<proteinExistence type="predicted"/>
<feature type="domain" description="Peptidase M20 dimerisation" evidence="1">
    <location>
        <begin position="187"/>
        <end position="280"/>
    </location>
</feature>
<dbReference type="Pfam" id="PF01546">
    <property type="entry name" value="Peptidase_M20"/>
    <property type="match status" value="1"/>
</dbReference>
<keyword evidence="3" id="KW-1185">Reference proteome</keyword>
<gene>
    <name evidence="2" type="ORF">RQP52_11970</name>
</gene>
<evidence type="ECO:0000313" key="2">
    <source>
        <dbReference type="EMBL" id="MDU0201812.1"/>
    </source>
</evidence>
<accession>A0ABU3RBZ5</accession>
<dbReference type="Gene3D" id="3.40.630.10">
    <property type="entry name" value="Zn peptidases"/>
    <property type="match status" value="1"/>
</dbReference>
<dbReference type="PANTHER" id="PTHR11014:SF63">
    <property type="entry name" value="METALLOPEPTIDASE, PUTATIVE (AFU_ORTHOLOGUE AFUA_6G09600)-RELATED"/>
    <property type="match status" value="1"/>
</dbReference>
<dbReference type="PIRSF" id="PIRSF005962">
    <property type="entry name" value="Pept_M20D_amidohydro"/>
    <property type="match status" value="1"/>
</dbReference>
<dbReference type="NCBIfam" id="TIGR01891">
    <property type="entry name" value="amidohydrolases"/>
    <property type="match status" value="1"/>
</dbReference>
<dbReference type="SUPFAM" id="SSF55031">
    <property type="entry name" value="Bacterial exopeptidase dimerisation domain"/>
    <property type="match status" value="1"/>
</dbReference>
<organism evidence="2 3">
    <name type="scientific">Paenibacillus violae</name>
    <dbReference type="NCBI Taxonomy" id="3077234"/>
    <lineage>
        <taxon>Bacteria</taxon>
        <taxon>Bacillati</taxon>
        <taxon>Bacillota</taxon>
        <taxon>Bacilli</taxon>
        <taxon>Bacillales</taxon>
        <taxon>Paenibacillaceae</taxon>
        <taxon>Paenibacillus</taxon>
    </lineage>
</organism>
<dbReference type="Gene3D" id="3.30.70.360">
    <property type="match status" value="1"/>
</dbReference>
<sequence length="389" mass="41775">MAEVSISKQHIFQQKLVDIRRHLHQFPELSHEEFETTAFIRATLEAANIRIASEFNLETGLIAEVGGLQGGPIVALRADIDALPIQEETGLSFASKYGGKMHACGHDFHTAALIGVALLLKEREHELAGSVRLVFQPAEEKAAGAQKVIKTGALKGVRAIYGMHNKPDLPVGTIGIRPGALMAAADGFLVELEGVGSHAAVPETSVDPVVAAAYLVTALQSIVSRNVSPLESAVVSVTRLHTGTAWNIIPEKAILDGTVRTFDAEVRTRVKQRFSDIVTGIASAYGVKASLRWLQGPPSVHNDAALAEAAGQVAKRLGFEVTTPTPSPAGEDFAFYQQEVPGFFAFMGTSGPQEWHHPAFDIDERALTVSALFFTELAVDELSRFAAER</sequence>
<reference evidence="2 3" key="1">
    <citation type="submission" date="2023-10" db="EMBL/GenBank/DDBJ databases">
        <title>Paenibacillus strain PFR10 Genome sequencing and assembly.</title>
        <authorList>
            <person name="Kim I."/>
        </authorList>
    </citation>
    <scope>NUCLEOTIDE SEQUENCE [LARGE SCALE GENOMIC DNA]</scope>
    <source>
        <strain evidence="2 3">PFR10</strain>
    </source>
</reference>
<name>A0ABU3RBZ5_9BACL</name>
<evidence type="ECO:0000259" key="1">
    <source>
        <dbReference type="Pfam" id="PF07687"/>
    </source>
</evidence>
<comment type="caution">
    <text evidence="2">The sequence shown here is derived from an EMBL/GenBank/DDBJ whole genome shotgun (WGS) entry which is preliminary data.</text>
</comment>
<protein>
    <submittedName>
        <fullName evidence="2">Amidohydrolase</fullName>
    </submittedName>
</protein>
<dbReference type="InterPro" id="IPR011650">
    <property type="entry name" value="Peptidase_M20_dimer"/>
</dbReference>
<dbReference type="InterPro" id="IPR017439">
    <property type="entry name" value="Amidohydrolase"/>
</dbReference>
<dbReference type="EMBL" id="JAWCUD010000003">
    <property type="protein sequence ID" value="MDU0201812.1"/>
    <property type="molecule type" value="Genomic_DNA"/>
</dbReference>
<evidence type="ECO:0000313" key="3">
    <source>
        <dbReference type="Proteomes" id="UP001260980"/>
    </source>
</evidence>
<dbReference type="InterPro" id="IPR036264">
    <property type="entry name" value="Bact_exopeptidase_dim_dom"/>
</dbReference>